<feature type="transmembrane region" description="Helical" evidence="11">
    <location>
        <begin position="6"/>
        <end position="23"/>
    </location>
</feature>
<dbReference type="Gene3D" id="1.10.287.3510">
    <property type="match status" value="1"/>
</dbReference>
<dbReference type="EMBL" id="KX758087">
    <property type="protein sequence ID" value="ART65593.1"/>
    <property type="molecule type" value="Genomic_DNA"/>
</dbReference>
<reference evidence="12" key="1">
    <citation type="journal article" date="2017" name="Sci. Rep.">
        <title>Transcriptome sequencing and phylogenetic analysis of four species of luminescent beetles.</title>
        <authorList>
            <person name="Wang K."/>
            <person name="Hong W."/>
            <person name="Jiao H."/>
            <person name="Zhao H."/>
        </authorList>
    </citation>
    <scope>NUCLEOTIDE SEQUENCE</scope>
</reference>
<gene>
    <name evidence="12" type="primary">ND4L</name>
</gene>
<evidence type="ECO:0000256" key="2">
    <source>
        <dbReference type="ARBA" id="ARBA00010519"/>
    </source>
</evidence>
<evidence type="ECO:0000256" key="8">
    <source>
        <dbReference type="ARBA" id="ARBA00023136"/>
    </source>
</evidence>
<organism evidence="12">
    <name type="scientific">Lamprigera yunnana</name>
    <dbReference type="NCBI Taxonomy" id="370605"/>
    <lineage>
        <taxon>Eukaryota</taxon>
        <taxon>Metazoa</taxon>
        <taxon>Ecdysozoa</taxon>
        <taxon>Arthropoda</taxon>
        <taxon>Hexapoda</taxon>
        <taxon>Insecta</taxon>
        <taxon>Pterygota</taxon>
        <taxon>Neoptera</taxon>
        <taxon>Endopterygota</taxon>
        <taxon>Coleoptera</taxon>
        <taxon>Polyphaga</taxon>
        <taxon>Elateriformia</taxon>
        <taxon>Elateroidea</taxon>
        <taxon>Lampyridae</taxon>
        <taxon>Lampyrinae</taxon>
        <taxon>Lamprigera</taxon>
    </lineage>
</organism>
<evidence type="ECO:0000256" key="3">
    <source>
        <dbReference type="ARBA" id="ARBA00016612"/>
    </source>
</evidence>
<dbReference type="GO" id="GO:0008137">
    <property type="term" value="F:NADH dehydrogenase (ubiquinone) activity"/>
    <property type="evidence" value="ECO:0007669"/>
    <property type="project" value="UniProtKB-EC"/>
</dbReference>
<dbReference type="AlphaFoldDB" id="A0A1Y0BT69"/>
<geneLocation type="mitochondrion" evidence="12"/>
<dbReference type="GO" id="GO:0016020">
    <property type="term" value="C:membrane"/>
    <property type="evidence" value="ECO:0007669"/>
    <property type="project" value="UniProtKB-SubCell"/>
</dbReference>
<name>A0A1Y0BT69_9COLE</name>
<evidence type="ECO:0000256" key="6">
    <source>
        <dbReference type="ARBA" id="ARBA00022989"/>
    </source>
</evidence>
<comment type="subcellular location">
    <subcellularLocation>
        <location evidence="1">Membrane</location>
        <topology evidence="1">Multi-pass membrane protein</topology>
    </subcellularLocation>
</comment>
<dbReference type="Pfam" id="PF00420">
    <property type="entry name" value="Oxidored_q2"/>
    <property type="match status" value="1"/>
</dbReference>
<evidence type="ECO:0000256" key="11">
    <source>
        <dbReference type="SAM" id="Phobius"/>
    </source>
</evidence>
<keyword evidence="5" id="KW-1278">Translocase</keyword>
<evidence type="ECO:0000256" key="1">
    <source>
        <dbReference type="ARBA" id="ARBA00004141"/>
    </source>
</evidence>
<evidence type="ECO:0000313" key="12">
    <source>
        <dbReference type="EMBL" id="ART65593.1"/>
    </source>
</evidence>
<evidence type="ECO:0000256" key="10">
    <source>
        <dbReference type="ARBA" id="ARBA00049551"/>
    </source>
</evidence>
<keyword evidence="12" id="KW-0496">Mitochondrion</keyword>
<feature type="transmembrane region" description="Helical" evidence="11">
    <location>
        <begin position="30"/>
        <end position="52"/>
    </location>
</feature>
<proteinExistence type="inferred from homology"/>
<dbReference type="InterPro" id="IPR039428">
    <property type="entry name" value="NUOK/Mnh_C1-like"/>
</dbReference>
<keyword evidence="6 11" id="KW-1133">Transmembrane helix</keyword>
<evidence type="ECO:0000256" key="4">
    <source>
        <dbReference type="ARBA" id="ARBA00022692"/>
    </source>
</evidence>
<comment type="similarity">
    <text evidence="2">Belongs to the complex I subunit 4L family.</text>
</comment>
<protein>
    <recommendedName>
        <fullName evidence="3">NADH-ubiquinone oxidoreductase chain 4L</fullName>
    </recommendedName>
    <alternativeName>
        <fullName evidence="9">NADH dehydrogenase subunit 4L</fullName>
    </alternativeName>
</protein>
<accession>A0A1Y0BT69</accession>
<sequence length="95" mass="11388">MEIYLIMFMFFYFIGLFMFSFKCKHLLLMLLSLEFIMINLFFGLSVIMSMFFMENYFLMIFFSMGVCEGVLGLSILVSLIRSYGNDYFNSFNLLW</sequence>
<keyword evidence="8 11" id="KW-0472">Membrane</keyword>
<evidence type="ECO:0000256" key="7">
    <source>
        <dbReference type="ARBA" id="ARBA00023027"/>
    </source>
</evidence>
<keyword evidence="7" id="KW-0520">NAD</keyword>
<keyword evidence="4 11" id="KW-0812">Transmembrane</keyword>
<feature type="transmembrane region" description="Helical" evidence="11">
    <location>
        <begin position="58"/>
        <end position="80"/>
    </location>
</feature>
<evidence type="ECO:0000256" key="5">
    <source>
        <dbReference type="ARBA" id="ARBA00022967"/>
    </source>
</evidence>
<evidence type="ECO:0000256" key="9">
    <source>
        <dbReference type="ARBA" id="ARBA00031586"/>
    </source>
</evidence>
<comment type="catalytic activity">
    <reaction evidence="10">
        <text>a ubiquinone + NADH + 5 H(+)(in) = a ubiquinol + NAD(+) + 4 H(+)(out)</text>
        <dbReference type="Rhea" id="RHEA:29091"/>
        <dbReference type="Rhea" id="RHEA-COMP:9565"/>
        <dbReference type="Rhea" id="RHEA-COMP:9566"/>
        <dbReference type="ChEBI" id="CHEBI:15378"/>
        <dbReference type="ChEBI" id="CHEBI:16389"/>
        <dbReference type="ChEBI" id="CHEBI:17976"/>
        <dbReference type="ChEBI" id="CHEBI:57540"/>
        <dbReference type="ChEBI" id="CHEBI:57945"/>
        <dbReference type="EC" id="7.1.1.2"/>
    </reaction>
</comment>